<evidence type="ECO:0000313" key="2">
    <source>
        <dbReference type="EMBL" id="MDJ1176359.1"/>
    </source>
</evidence>
<sequence length="449" mass="48315">MSSSVIRRYTPPTCTLEIIGQSSALSRWTKQPIIKNLRFRLHFDDPREGMEAKITLKGDRTQLETLCDTVTTTVQNLLTQSPPTEPKTLTQHQLNLGPLGEDNQNLTVTLSALQLFDLATAIEQYNLDLVALPEAVETPKPITQPNHPLRFAASLLLGIGITATSVMVFKNLYPYPESSFETATQPQSQQTPQNPEIYDNPSIAQSPSVPLAPVEVPSPSPSPMTSDEKLPPPPPVGGVTSESSSPSATPEISPSQPANRTASAPPPAPNFPPPEPVLSPPSQDIPIPPPAAIAQPESTPILPAPEAEIPALAPAPSLERPPTELDEVIPPTEAQSASPPVDLSARGENNLFDNIPQVAEARRYFEERWTPPESLNKTIEYNIMLNSDGTVRGIAPLGETAATYLDRTGMPLLGEPLVSPLEGNLQPRLRVVLNPDGTVQTFLQSPPGN</sequence>
<dbReference type="RefSeq" id="WP_283768644.1">
    <property type="nucleotide sequence ID" value="NZ_JAQOSO010000102.1"/>
</dbReference>
<dbReference type="Proteomes" id="UP001235849">
    <property type="component" value="Unassembled WGS sequence"/>
</dbReference>
<reference evidence="2 3" key="1">
    <citation type="submission" date="2023-01" db="EMBL/GenBank/DDBJ databases">
        <title>Novel diversity within Roseofilum (Cyanobacteria; Desertifilaceae) from marine benthic mats with descriptions of four novel species.</title>
        <authorList>
            <person name="Wang Y."/>
            <person name="Berthold D.E."/>
            <person name="Hu J."/>
            <person name="Lefler F.W."/>
            <person name="Laughinghouse H.D. IV."/>
        </authorList>
    </citation>
    <scope>NUCLEOTIDE SEQUENCE [LARGE SCALE GENOMIC DNA]</scope>
    <source>
        <strain evidence="2 3">BLCC-M114</strain>
    </source>
</reference>
<protein>
    <submittedName>
        <fullName evidence="2">DUF4335 domain-containing protein</fullName>
    </submittedName>
</protein>
<dbReference type="Pfam" id="PF14233">
    <property type="entry name" value="DUF4335"/>
    <property type="match status" value="1"/>
</dbReference>
<feature type="compositionally biased region" description="Low complexity" evidence="1">
    <location>
        <begin position="182"/>
        <end position="195"/>
    </location>
</feature>
<evidence type="ECO:0000256" key="1">
    <source>
        <dbReference type="SAM" id="MobiDB-lite"/>
    </source>
</evidence>
<dbReference type="InterPro" id="IPR025569">
    <property type="entry name" value="DUF4335"/>
</dbReference>
<name>A0ABT7BCQ7_9CYAN</name>
<feature type="compositionally biased region" description="Pro residues" evidence="1">
    <location>
        <begin position="264"/>
        <end position="279"/>
    </location>
</feature>
<proteinExistence type="predicted"/>
<gene>
    <name evidence="2" type="ORF">PMG25_19940</name>
</gene>
<keyword evidence="3" id="KW-1185">Reference proteome</keyword>
<dbReference type="EMBL" id="JAQOSO010000102">
    <property type="protein sequence ID" value="MDJ1176359.1"/>
    <property type="molecule type" value="Genomic_DNA"/>
</dbReference>
<accession>A0ABT7BCQ7</accession>
<feature type="region of interest" description="Disordered" evidence="1">
    <location>
        <begin position="179"/>
        <end position="300"/>
    </location>
</feature>
<feature type="compositionally biased region" description="Low complexity" evidence="1">
    <location>
        <begin position="237"/>
        <end position="255"/>
    </location>
</feature>
<comment type="caution">
    <text evidence="2">The sequence shown here is derived from an EMBL/GenBank/DDBJ whole genome shotgun (WGS) entry which is preliminary data.</text>
</comment>
<organism evidence="2 3">
    <name type="scientific">Roseofilum capinflatum BLCC-M114</name>
    <dbReference type="NCBI Taxonomy" id="3022440"/>
    <lineage>
        <taxon>Bacteria</taxon>
        <taxon>Bacillati</taxon>
        <taxon>Cyanobacteriota</taxon>
        <taxon>Cyanophyceae</taxon>
        <taxon>Desertifilales</taxon>
        <taxon>Desertifilaceae</taxon>
        <taxon>Roseofilum</taxon>
        <taxon>Roseofilum capinflatum</taxon>
    </lineage>
</organism>
<evidence type="ECO:0000313" key="3">
    <source>
        <dbReference type="Proteomes" id="UP001235849"/>
    </source>
</evidence>
<feature type="compositionally biased region" description="Low complexity" evidence="1">
    <location>
        <begin position="206"/>
        <end position="215"/>
    </location>
</feature>